<comment type="subcellular location">
    <subcellularLocation>
        <location evidence="1">Membrane</location>
    </subcellularLocation>
</comment>
<reference evidence="10 11" key="2">
    <citation type="journal article" date="2019" name="Mol. Ecol. Resour.">
        <title>Improving Illumina assemblies with Hi-C and long reads: an example with the North African dromedary.</title>
        <authorList>
            <person name="Elbers J.P."/>
            <person name="Rogers M.F."/>
            <person name="Perelman P.L."/>
            <person name="Proskuryakova A.A."/>
            <person name="Serdyukova N.A."/>
            <person name="Johnson W.E."/>
            <person name="Horin P."/>
            <person name="Corander J."/>
            <person name="Murphy D."/>
            <person name="Burger P.A."/>
        </authorList>
    </citation>
    <scope>NUCLEOTIDE SEQUENCE [LARGE SCALE GENOMIC DNA]</scope>
    <source>
        <strain evidence="10">Drom800</strain>
        <tissue evidence="10">Blood</tissue>
    </source>
</reference>
<dbReference type="CDD" id="cd05716">
    <property type="entry name" value="IgV_pIgR_like"/>
    <property type="match status" value="1"/>
</dbReference>
<keyword evidence="2 7" id="KW-0812">Transmembrane</keyword>
<organism evidence="10 11">
    <name type="scientific">Camelus dromedarius</name>
    <name type="common">Dromedary</name>
    <name type="synonym">Arabian camel</name>
    <dbReference type="NCBI Taxonomy" id="9838"/>
    <lineage>
        <taxon>Eukaryota</taxon>
        <taxon>Metazoa</taxon>
        <taxon>Chordata</taxon>
        <taxon>Craniata</taxon>
        <taxon>Vertebrata</taxon>
        <taxon>Euteleostomi</taxon>
        <taxon>Mammalia</taxon>
        <taxon>Eutheria</taxon>
        <taxon>Laurasiatheria</taxon>
        <taxon>Artiodactyla</taxon>
        <taxon>Tylopoda</taxon>
        <taxon>Camelidae</taxon>
        <taxon>Camelus</taxon>
    </lineage>
</organism>
<evidence type="ECO:0000256" key="3">
    <source>
        <dbReference type="ARBA" id="ARBA00022729"/>
    </source>
</evidence>
<dbReference type="PROSITE" id="PS50835">
    <property type="entry name" value="IG_LIKE"/>
    <property type="match status" value="1"/>
</dbReference>
<sequence length="311" mass="34358">MAQRDWILCLPPAMLLLWVPGCWSLSGPHRVTGVVGGSLSVQCQYKKEFIDHTKYWCKSPCLLSWKMVETTESEREVRNDRVSIRDHPASLTFTVTLESLRMDDAGTYSCGINIPFSLDLTYEVEVSVFPAAATPAPMSTPPTTTKTSTTTTRMSALSFTAPATVSATYSASSQEESQPVLDQRLQVLLPLLAVLLLLLGGVSLLAWRMVQRQSKAGKNPEPPQNPSQAAEQSEPCYANVELQTWPPPAEPRQPRQAEAEDMVYSTVRPPSESLHYTTVVFDSPRQDSKADRTSSPGPQKQEPVYSLVKKT</sequence>
<feature type="domain" description="Ig-like" evidence="9">
    <location>
        <begin position="11"/>
        <end position="127"/>
    </location>
</feature>
<evidence type="ECO:0000256" key="8">
    <source>
        <dbReference type="SAM" id="SignalP"/>
    </source>
</evidence>
<feature type="signal peptide" evidence="8">
    <location>
        <begin position="1"/>
        <end position="24"/>
    </location>
</feature>
<feature type="region of interest" description="Disordered" evidence="6">
    <location>
        <begin position="215"/>
        <end position="311"/>
    </location>
</feature>
<dbReference type="Gene3D" id="2.60.40.10">
    <property type="entry name" value="Immunoglobulins"/>
    <property type="match status" value="1"/>
</dbReference>
<feature type="chain" id="PRO_5033494375" evidence="8">
    <location>
        <begin position="25"/>
        <end position="311"/>
    </location>
</feature>
<evidence type="ECO:0000256" key="5">
    <source>
        <dbReference type="ARBA" id="ARBA00023157"/>
    </source>
</evidence>
<proteinExistence type="predicted"/>
<evidence type="ECO:0000313" key="10">
    <source>
        <dbReference type="EMBL" id="KAB1266188.1"/>
    </source>
</evidence>
<dbReference type="OrthoDB" id="8959642at2759"/>
<dbReference type="InterPro" id="IPR013783">
    <property type="entry name" value="Ig-like_fold"/>
</dbReference>
<evidence type="ECO:0000256" key="7">
    <source>
        <dbReference type="SAM" id="Phobius"/>
    </source>
</evidence>
<dbReference type="PANTHER" id="PTHR11860">
    <property type="entry name" value="POLYMERIC-IMMUNOGLOBULIN RECEPTOR"/>
    <property type="match status" value="1"/>
</dbReference>
<dbReference type="EMBL" id="JWIN03000016">
    <property type="protein sequence ID" value="KAB1266187.1"/>
    <property type="molecule type" value="Genomic_DNA"/>
</dbReference>
<dbReference type="AlphaFoldDB" id="A0A5N4D4X3"/>
<keyword evidence="11" id="KW-1185">Reference proteome</keyword>
<name>A0A5N4D4X3_CAMDR</name>
<dbReference type="EMBL" id="JWIN03000016">
    <property type="protein sequence ID" value="KAB1266188.1"/>
    <property type="molecule type" value="Genomic_DNA"/>
</dbReference>
<dbReference type="PANTHER" id="PTHR11860:SF115">
    <property type="entry name" value="IMMUNOGLOBULIN SUBTYPE DOMAIN-CONTAINING PROTEIN"/>
    <property type="match status" value="1"/>
</dbReference>
<evidence type="ECO:0000313" key="11">
    <source>
        <dbReference type="Proteomes" id="UP000299084"/>
    </source>
</evidence>
<dbReference type="SMART" id="SM00409">
    <property type="entry name" value="IG"/>
    <property type="match status" value="1"/>
</dbReference>
<dbReference type="Pfam" id="PF07686">
    <property type="entry name" value="V-set"/>
    <property type="match status" value="1"/>
</dbReference>
<dbReference type="GO" id="GO:0004888">
    <property type="term" value="F:transmembrane signaling receptor activity"/>
    <property type="evidence" value="ECO:0007669"/>
    <property type="project" value="TreeGrafter"/>
</dbReference>
<dbReference type="Proteomes" id="UP000299084">
    <property type="component" value="Unassembled WGS sequence"/>
</dbReference>
<dbReference type="InterPro" id="IPR050671">
    <property type="entry name" value="CD300_family_receptors"/>
</dbReference>
<dbReference type="InterPro" id="IPR003599">
    <property type="entry name" value="Ig_sub"/>
</dbReference>
<dbReference type="InterPro" id="IPR036179">
    <property type="entry name" value="Ig-like_dom_sf"/>
</dbReference>
<dbReference type="InterPro" id="IPR013106">
    <property type="entry name" value="Ig_V-set"/>
</dbReference>
<dbReference type="GO" id="GO:0005886">
    <property type="term" value="C:plasma membrane"/>
    <property type="evidence" value="ECO:0007669"/>
    <property type="project" value="TreeGrafter"/>
</dbReference>
<keyword evidence="5" id="KW-1015">Disulfide bond</keyword>
<dbReference type="FunFam" id="2.60.40.10:FF:000370">
    <property type="entry name" value="CMRF35-like molecule 1"/>
    <property type="match status" value="1"/>
</dbReference>
<accession>A0A5N4D4X3</accession>
<evidence type="ECO:0000256" key="6">
    <source>
        <dbReference type="SAM" id="MobiDB-lite"/>
    </source>
</evidence>
<evidence type="ECO:0000259" key="9">
    <source>
        <dbReference type="PROSITE" id="PS50835"/>
    </source>
</evidence>
<gene>
    <name evidence="10" type="ORF">Cadr_000019773</name>
</gene>
<evidence type="ECO:0000256" key="4">
    <source>
        <dbReference type="ARBA" id="ARBA00023136"/>
    </source>
</evidence>
<reference evidence="10" key="1">
    <citation type="submission" date="2014-12" db="EMBL/GenBank/DDBJ databases">
        <authorList>
            <person name="Fitak R."/>
            <person name="Mohandesan E."/>
            <person name="Burger P.A."/>
            <person name="Jukka C."/>
        </authorList>
    </citation>
    <scope>NUCLEOTIDE SEQUENCE</scope>
    <source>
        <strain evidence="10">Drom800</strain>
        <tissue evidence="10">Blood</tissue>
    </source>
</reference>
<evidence type="ECO:0000256" key="2">
    <source>
        <dbReference type="ARBA" id="ARBA00022692"/>
    </source>
</evidence>
<comment type="caution">
    <text evidence="10">The sequence shown here is derived from an EMBL/GenBank/DDBJ whole genome shotgun (WGS) entry which is preliminary data.</text>
</comment>
<dbReference type="InterPro" id="IPR007110">
    <property type="entry name" value="Ig-like_dom"/>
</dbReference>
<keyword evidence="3 8" id="KW-0732">Signal</keyword>
<keyword evidence="7" id="KW-1133">Transmembrane helix</keyword>
<protein>
    <submittedName>
        <fullName evidence="10">CMRF35-like molecule 8</fullName>
    </submittedName>
</protein>
<dbReference type="SUPFAM" id="SSF48726">
    <property type="entry name" value="Immunoglobulin"/>
    <property type="match status" value="1"/>
</dbReference>
<dbReference type="Pfam" id="PF15330">
    <property type="entry name" value="SIT"/>
    <property type="match status" value="1"/>
</dbReference>
<feature type="transmembrane region" description="Helical" evidence="7">
    <location>
        <begin position="187"/>
        <end position="207"/>
    </location>
</feature>
<evidence type="ECO:0000256" key="1">
    <source>
        <dbReference type="ARBA" id="ARBA00004370"/>
    </source>
</evidence>
<keyword evidence="4 7" id="KW-0472">Membrane</keyword>